<organism evidence="1 2">
    <name type="scientific">Caerostris extrusa</name>
    <name type="common">Bark spider</name>
    <name type="synonym">Caerostris bankana</name>
    <dbReference type="NCBI Taxonomy" id="172846"/>
    <lineage>
        <taxon>Eukaryota</taxon>
        <taxon>Metazoa</taxon>
        <taxon>Ecdysozoa</taxon>
        <taxon>Arthropoda</taxon>
        <taxon>Chelicerata</taxon>
        <taxon>Arachnida</taxon>
        <taxon>Araneae</taxon>
        <taxon>Araneomorphae</taxon>
        <taxon>Entelegynae</taxon>
        <taxon>Araneoidea</taxon>
        <taxon>Araneidae</taxon>
        <taxon>Caerostris</taxon>
    </lineage>
</organism>
<evidence type="ECO:0000313" key="2">
    <source>
        <dbReference type="Proteomes" id="UP001054945"/>
    </source>
</evidence>
<evidence type="ECO:0000313" key="1">
    <source>
        <dbReference type="EMBL" id="GIY40277.1"/>
    </source>
</evidence>
<sequence>MEVVLNFQDKVVAEYMFFFLPLNPSFHEGKRFTLDVSGQNKSWSSQTICLPCWLPAWLSRSVSDDHVRHATLKIKRNGRALSLDALARHSAVDAVEKLTHTCIYEVKKEILFFRETGKVFLVMICKSFLCLCTRHGSVNI</sequence>
<protein>
    <submittedName>
        <fullName evidence="1">Uncharacterized protein</fullName>
    </submittedName>
</protein>
<gene>
    <name evidence="1" type="ORF">CEXT_231531</name>
</gene>
<proteinExistence type="predicted"/>
<accession>A0AAV4T5U2</accession>
<dbReference type="AlphaFoldDB" id="A0AAV4T5U2"/>
<keyword evidence="2" id="KW-1185">Reference proteome</keyword>
<dbReference type="Proteomes" id="UP001054945">
    <property type="component" value="Unassembled WGS sequence"/>
</dbReference>
<reference evidence="1 2" key="1">
    <citation type="submission" date="2021-06" db="EMBL/GenBank/DDBJ databases">
        <title>Caerostris extrusa draft genome.</title>
        <authorList>
            <person name="Kono N."/>
            <person name="Arakawa K."/>
        </authorList>
    </citation>
    <scope>NUCLEOTIDE SEQUENCE [LARGE SCALE GENOMIC DNA]</scope>
</reference>
<comment type="caution">
    <text evidence="1">The sequence shown here is derived from an EMBL/GenBank/DDBJ whole genome shotgun (WGS) entry which is preliminary data.</text>
</comment>
<name>A0AAV4T5U2_CAEEX</name>
<dbReference type="EMBL" id="BPLR01010592">
    <property type="protein sequence ID" value="GIY40277.1"/>
    <property type="molecule type" value="Genomic_DNA"/>
</dbReference>